<dbReference type="Gene3D" id="3.90.320.10">
    <property type="match status" value="1"/>
</dbReference>
<reference evidence="7" key="1">
    <citation type="journal article" date="2019" name="Int. J. Syst. Evol. Microbiol.">
        <title>The Global Catalogue of Microorganisms (GCM) 10K type strain sequencing project: providing services to taxonomists for standard genome sequencing and annotation.</title>
        <authorList>
            <consortium name="The Broad Institute Genomics Platform"/>
            <consortium name="The Broad Institute Genome Sequencing Center for Infectious Disease"/>
            <person name="Wu L."/>
            <person name="Ma J."/>
        </authorList>
    </citation>
    <scope>NUCLEOTIDE SEQUENCE [LARGE SCALE GENOMIC DNA]</scope>
    <source>
        <strain evidence="7">JCM 30346</strain>
    </source>
</reference>
<evidence type="ECO:0000256" key="2">
    <source>
        <dbReference type="ARBA" id="ARBA00022806"/>
    </source>
</evidence>
<feature type="domain" description="PD-(D/E)XK endonuclease-like" evidence="5">
    <location>
        <begin position="19"/>
        <end position="310"/>
    </location>
</feature>
<protein>
    <submittedName>
        <fullName evidence="6">RecB family exonuclease</fullName>
    </submittedName>
</protein>
<dbReference type="GO" id="GO:0004527">
    <property type="term" value="F:exonuclease activity"/>
    <property type="evidence" value="ECO:0007669"/>
    <property type="project" value="UniProtKB-KW"/>
</dbReference>
<keyword evidence="3" id="KW-0234">DNA repair</keyword>
<evidence type="ECO:0000256" key="1">
    <source>
        <dbReference type="ARBA" id="ARBA00022763"/>
    </source>
</evidence>
<evidence type="ECO:0000256" key="4">
    <source>
        <dbReference type="SAM" id="MobiDB-lite"/>
    </source>
</evidence>
<feature type="region of interest" description="Disordered" evidence="4">
    <location>
        <begin position="216"/>
        <end position="282"/>
    </location>
</feature>
<name>A0ABW1NE71_9ACTN</name>
<proteinExistence type="predicted"/>
<keyword evidence="6" id="KW-0378">Hydrolase</keyword>
<dbReference type="Pfam" id="PF12705">
    <property type="entry name" value="PDDEXK_1"/>
    <property type="match status" value="1"/>
</dbReference>
<comment type="caution">
    <text evidence="6">The sequence shown here is derived from an EMBL/GenBank/DDBJ whole genome shotgun (WGS) entry which is preliminary data.</text>
</comment>
<keyword evidence="2" id="KW-0067">ATP-binding</keyword>
<feature type="compositionally biased region" description="Low complexity" evidence="4">
    <location>
        <begin position="239"/>
        <end position="260"/>
    </location>
</feature>
<evidence type="ECO:0000313" key="7">
    <source>
        <dbReference type="Proteomes" id="UP001596137"/>
    </source>
</evidence>
<keyword evidence="2" id="KW-0347">Helicase</keyword>
<keyword evidence="2" id="KW-0547">Nucleotide-binding</keyword>
<keyword evidence="6" id="KW-0540">Nuclease</keyword>
<feature type="region of interest" description="Disordered" evidence="4">
    <location>
        <begin position="347"/>
        <end position="378"/>
    </location>
</feature>
<sequence length="378" mass="41277">MRQLGLELEGMPKRLYSCTPSRLNTWLDCPRRYRFTYLDRPAPPKGPPWAHNSVGASVHNALAAWWREPYDRRTPAVAGILLTRGWITEGFRDQDQSTEWRDRSRELVMGYTSTLDPSDEPVGVERTVATRTSVIAVSGRVDRIDRRGDELVIVDYKTGRRPLTEDDARSSLALALYAICASRVLHRPCRQVELHHLPTASTATWQHTDATLQRHLSRAEDLAQEASQADEDYRALRDSTAPARTRTTASSTSSTTEAPAVAPPAPGTPSATGSATASPRGGELRAKLDERFPAHPGPICSWCDYRQHCPEGQAAGTPRQPWDALVDLREDGDLKATAGNENYRATAGNENFKTTPGNEGFKAPAGDGGATGGGPATP</sequence>
<evidence type="ECO:0000259" key="5">
    <source>
        <dbReference type="Pfam" id="PF12705"/>
    </source>
</evidence>
<evidence type="ECO:0000256" key="3">
    <source>
        <dbReference type="ARBA" id="ARBA00023204"/>
    </source>
</evidence>
<dbReference type="InterPro" id="IPR011604">
    <property type="entry name" value="PDDEXK-like_dom_sf"/>
</dbReference>
<dbReference type="EMBL" id="JBHSRF010000009">
    <property type="protein sequence ID" value="MFC6081416.1"/>
    <property type="molecule type" value="Genomic_DNA"/>
</dbReference>
<dbReference type="InterPro" id="IPR038726">
    <property type="entry name" value="PDDEXK_AddAB-type"/>
</dbReference>
<keyword evidence="7" id="KW-1185">Reference proteome</keyword>
<dbReference type="RefSeq" id="WP_380749250.1">
    <property type="nucleotide sequence ID" value="NZ_JBHSRF010000009.1"/>
</dbReference>
<gene>
    <name evidence="6" type="ORF">ACFP1K_09615</name>
</gene>
<evidence type="ECO:0000313" key="6">
    <source>
        <dbReference type="EMBL" id="MFC6081416.1"/>
    </source>
</evidence>
<keyword evidence="1" id="KW-0227">DNA damage</keyword>
<keyword evidence="6" id="KW-0269">Exonuclease</keyword>
<dbReference type="Proteomes" id="UP001596137">
    <property type="component" value="Unassembled WGS sequence"/>
</dbReference>
<feature type="compositionally biased region" description="Gly residues" evidence="4">
    <location>
        <begin position="366"/>
        <end position="378"/>
    </location>
</feature>
<organism evidence="6 7">
    <name type="scientific">Sphaerisporangium aureirubrum</name>
    <dbReference type="NCBI Taxonomy" id="1544736"/>
    <lineage>
        <taxon>Bacteria</taxon>
        <taxon>Bacillati</taxon>
        <taxon>Actinomycetota</taxon>
        <taxon>Actinomycetes</taxon>
        <taxon>Streptosporangiales</taxon>
        <taxon>Streptosporangiaceae</taxon>
        <taxon>Sphaerisporangium</taxon>
    </lineage>
</organism>
<accession>A0ABW1NE71</accession>
<feature type="compositionally biased region" description="Polar residues" evidence="4">
    <location>
        <begin position="348"/>
        <end position="357"/>
    </location>
</feature>
<feature type="compositionally biased region" description="Low complexity" evidence="4">
    <location>
        <begin position="268"/>
        <end position="281"/>
    </location>
</feature>